<dbReference type="InterPro" id="IPR012674">
    <property type="entry name" value="Calycin"/>
</dbReference>
<evidence type="ECO:0000313" key="2">
    <source>
        <dbReference type="EMBL" id="JAC93272.1"/>
    </source>
</evidence>
<reference evidence="2" key="1">
    <citation type="journal article" date="2015" name="PLoS Negl. Trop. Dis.">
        <title>Deep Sequencing Analysis of the Ixodes ricinus Haemocytome.</title>
        <authorList>
            <person name="Kotsyfakis M."/>
            <person name="Kopacek P."/>
            <person name="Franta Z."/>
            <person name="Pedra J.H."/>
            <person name="Ribeiro J.M."/>
        </authorList>
    </citation>
    <scope>NUCLEOTIDE SEQUENCE</scope>
</reference>
<feature type="chain" id="PRO_5001868278" evidence="1">
    <location>
        <begin position="21"/>
        <end position="159"/>
    </location>
</feature>
<dbReference type="SUPFAM" id="SSF50814">
    <property type="entry name" value="Lipocalins"/>
    <property type="match status" value="1"/>
</dbReference>
<evidence type="ECO:0000256" key="1">
    <source>
        <dbReference type="SAM" id="SignalP"/>
    </source>
</evidence>
<keyword evidence="1" id="KW-0732">Signal</keyword>
<accession>A0A090X9B7</accession>
<protein>
    <submittedName>
        <fullName evidence="2">Putative secreted protein</fullName>
    </submittedName>
</protein>
<feature type="signal peptide" evidence="1">
    <location>
        <begin position="1"/>
        <end position="20"/>
    </location>
</feature>
<name>A0A090X9B7_IXORI</name>
<dbReference type="Gene3D" id="2.40.128.20">
    <property type="match status" value="1"/>
</dbReference>
<dbReference type="AlphaFoldDB" id="A0A090X9B7"/>
<sequence length="159" mass="18719">MKVFALAFCLFDPLIGVSLAVEKRSIDEYWQEYPKLGSFQNAWEAINEEVVYYLSLATSNLQYQCVKTTITATFPENKTIHYRYLMYNGPASKTEEINGAAYVDSDVRGTESIIHTMVKDFQLWVNEKEFEFLPRCCEFIFTFLTYKMNWYRITDKKIC</sequence>
<organism evidence="2">
    <name type="scientific">Ixodes ricinus</name>
    <name type="common">Common tick</name>
    <name type="synonym">Acarus ricinus</name>
    <dbReference type="NCBI Taxonomy" id="34613"/>
    <lineage>
        <taxon>Eukaryota</taxon>
        <taxon>Metazoa</taxon>
        <taxon>Ecdysozoa</taxon>
        <taxon>Arthropoda</taxon>
        <taxon>Chelicerata</taxon>
        <taxon>Arachnida</taxon>
        <taxon>Acari</taxon>
        <taxon>Parasitiformes</taxon>
        <taxon>Ixodida</taxon>
        <taxon>Ixodoidea</taxon>
        <taxon>Ixodidae</taxon>
        <taxon>Ixodinae</taxon>
        <taxon>Ixodes</taxon>
    </lineage>
</organism>
<proteinExistence type="evidence at transcript level"/>
<dbReference type="EMBL" id="GBIH01001438">
    <property type="protein sequence ID" value="JAC93272.1"/>
    <property type="molecule type" value="mRNA"/>
</dbReference>